<reference evidence="10 11" key="1">
    <citation type="journal article" date="2015" name="Stand. Genomic Sci.">
        <title>Genomic Encyclopedia of Bacterial and Archaeal Type Strains, Phase III: the genomes of soil and plant-associated and newly described type strains.</title>
        <authorList>
            <person name="Whitman W.B."/>
            <person name="Woyke T."/>
            <person name="Klenk H.P."/>
            <person name="Zhou Y."/>
            <person name="Lilburn T.G."/>
            <person name="Beck B.J."/>
            <person name="De Vos P."/>
            <person name="Vandamme P."/>
            <person name="Eisen J.A."/>
            <person name="Garrity G."/>
            <person name="Hugenholtz P."/>
            <person name="Kyrpides N.C."/>
        </authorList>
    </citation>
    <scope>NUCLEOTIDE SEQUENCE [LARGE SCALE GENOMIC DNA]</scope>
    <source>
        <strain evidence="10 11">A3</strain>
    </source>
</reference>
<dbReference type="Proteomes" id="UP000294862">
    <property type="component" value="Unassembled WGS sequence"/>
</dbReference>
<comment type="similarity">
    <text evidence="5">Belongs to the peptidase S8 family.</text>
</comment>
<feature type="active site" description="Charge relay system" evidence="4 5">
    <location>
        <position position="602"/>
    </location>
</feature>
<dbReference type="Pfam" id="PF02225">
    <property type="entry name" value="PA"/>
    <property type="match status" value="1"/>
</dbReference>
<dbReference type="PRINTS" id="PR00723">
    <property type="entry name" value="SUBTILISIN"/>
</dbReference>
<organism evidence="10 11">
    <name type="scientific">Dokdonella fugitiva</name>
    <dbReference type="NCBI Taxonomy" id="328517"/>
    <lineage>
        <taxon>Bacteria</taxon>
        <taxon>Pseudomonadati</taxon>
        <taxon>Pseudomonadota</taxon>
        <taxon>Gammaproteobacteria</taxon>
        <taxon>Lysobacterales</taxon>
        <taxon>Rhodanobacteraceae</taxon>
        <taxon>Dokdonella</taxon>
    </lineage>
</organism>
<dbReference type="Gene3D" id="2.60.40.10">
    <property type="entry name" value="Immunoglobulins"/>
    <property type="match status" value="1"/>
</dbReference>
<dbReference type="InterPro" id="IPR015500">
    <property type="entry name" value="Peptidase_S8_subtilisin-rel"/>
</dbReference>
<dbReference type="InterPro" id="IPR045051">
    <property type="entry name" value="SBT"/>
</dbReference>
<evidence type="ECO:0000313" key="10">
    <source>
        <dbReference type="EMBL" id="TCO37216.1"/>
    </source>
</evidence>
<dbReference type="Gene3D" id="3.50.30.30">
    <property type="match status" value="1"/>
</dbReference>
<dbReference type="Gene3D" id="3.40.50.200">
    <property type="entry name" value="Peptidase S8/S53 domain"/>
    <property type="match status" value="1"/>
</dbReference>
<dbReference type="Pfam" id="PF17766">
    <property type="entry name" value="fn3_6"/>
    <property type="match status" value="1"/>
</dbReference>
<feature type="domain" description="Peptidase S8/S53" evidence="7">
    <location>
        <begin position="189"/>
        <end position="637"/>
    </location>
</feature>
<dbReference type="InterPro" id="IPR013783">
    <property type="entry name" value="Ig-like_fold"/>
</dbReference>
<dbReference type="SUPFAM" id="SSF52025">
    <property type="entry name" value="PA domain"/>
    <property type="match status" value="1"/>
</dbReference>
<feature type="region of interest" description="Disordered" evidence="6">
    <location>
        <begin position="1249"/>
        <end position="1268"/>
    </location>
</feature>
<gene>
    <name evidence="10" type="ORF">EV148_11027</name>
</gene>
<evidence type="ECO:0000256" key="2">
    <source>
        <dbReference type="ARBA" id="ARBA00022801"/>
    </source>
</evidence>
<dbReference type="AlphaFoldDB" id="A0A4R2I0Q7"/>
<name>A0A4R2I0Q7_9GAMM</name>
<dbReference type="InterPro" id="IPR000209">
    <property type="entry name" value="Peptidase_S8/S53_dom"/>
</dbReference>
<sequence length="1268" mass="128985">MKLANVTALASAVGIALVGAGMSSSLEASSPGSDLVAQAGQTDSASGRYIITFSEQGLVAYKGDVAGLARTAPDDRLVMSGASRKFDANSSAARAYKAFLESKRAEHITAIEQALGRPLSIQYTYDVTRNAISAAMSPAEAAMVARLDGVTSVAPVMSKRVNTFRGPTFIGADTIWSGASVPGGAGTRGQGVKVGVIDTGTNIGHPSFTDDASCGFTAANPKLFPRDCNSNNGTICTGTNPNAFDGQGHGVHTSSTAAGNTIDNTVTPAPLLPDGVSMSGVAPCASLYTYKVANSSGGITDDAITAAIQNAIVDQVDVVNFSIGPTCGGGNPWADSLDFLEAEAADVFVAASAGNTRASCTDPTGLVANNGPWMLTVAASTQDQIAAPVLSATGPGTPPAATQNIALIAGNTTLQVDDTEDFDGMALRTYPTNIDGCSATGTFPAGYFNNAVAIIQRGNCNFSEKITNAYNAGARVVIITNNQPGAINMDTTGSPTDVAAFSTYKGPGDALIAFVNANLGPIPLADQVFADGFDGPAGAVGQYRKIAIGQVPGDILAKFSFRGPTQAPYDNLTKPDITGPGVNIYAAFDTASGSYGLDSGTSMSSPHLAGAAALVRAAHPDWTPMEVKSALQTTAKLEGLKDDEVTPWNVDDVGSGRVDLSKAALAGLTLDETAANFEAANPNGGTIDQTQLNLASLRQVRCNGTCSWTRTFKNRLGTTGNWSLSATNPTGYTMSFSPSSFTLAPGATQTVTVTATGTSANIAFGEVTLHEAANQSPDQHLTVAVKGAVPTISVTPTSLTQSQAADTTTTLPLTVANTGGGTLTWNVSATGVGSVWNQPKNSTGGIVSDYSTSDNGGGFTAADFTVSGASTAITKITTFGFDNTNALLSQPTISWRIYSDAPGMPSGNPDTGAGTPVWQFDTAPTGAGVTIAGSGDITLDLAAAGQTLNLPAGTYWLSVFPTYTGPIGPAGSSRWNWSQALLQGGPGMLTGNLFGVANWTALQGLVGWPDVAFNLQGTINCGAPWLSLAPTSGSAAGGTSNPVTVTFNSTGLAAGTYTANACIASNDVAHPITMVPVTLTVTSGGSTCSPTQLFGDPSLENGGAPWTGTDSVFGSPFCDSTCDDSGTVTAHTGEGFVWFGGTTTAGTGSLSQAVVFPSGQPRWLNYWFINQLGGATGTNATFTIKIDGNTVGTVAPGAVSSAYEPMTLEIPAQYLDGNSHTVRFDYAKTGTALRGAMIDDITLDCSAQSTSAPARPVGPVSAALRSMH</sequence>
<evidence type="ECO:0000313" key="11">
    <source>
        <dbReference type="Proteomes" id="UP000294862"/>
    </source>
</evidence>
<dbReference type="InterPro" id="IPR041469">
    <property type="entry name" value="Subtilisin-like_FN3"/>
</dbReference>
<evidence type="ECO:0000256" key="1">
    <source>
        <dbReference type="ARBA" id="ARBA00022670"/>
    </source>
</evidence>
<proteinExistence type="inferred from homology"/>
<keyword evidence="1 5" id="KW-0645">Protease</keyword>
<dbReference type="InterPro" id="IPR036852">
    <property type="entry name" value="Peptidase_S8/S53_dom_sf"/>
</dbReference>
<feature type="domain" description="PA" evidence="8">
    <location>
        <begin position="433"/>
        <end position="516"/>
    </location>
</feature>
<dbReference type="GO" id="GO:0004252">
    <property type="term" value="F:serine-type endopeptidase activity"/>
    <property type="evidence" value="ECO:0007669"/>
    <property type="project" value="UniProtKB-UniRule"/>
</dbReference>
<keyword evidence="3 5" id="KW-0720">Serine protease</keyword>
<evidence type="ECO:0000256" key="5">
    <source>
        <dbReference type="PROSITE-ProRule" id="PRU01240"/>
    </source>
</evidence>
<evidence type="ECO:0000259" key="8">
    <source>
        <dbReference type="Pfam" id="PF02225"/>
    </source>
</evidence>
<comment type="caution">
    <text evidence="10">The sequence shown here is derived from an EMBL/GenBank/DDBJ whole genome shotgun (WGS) entry which is preliminary data.</text>
</comment>
<accession>A0A4R2I0Q7</accession>
<evidence type="ECO:0000256" key="6">
    <source>
        <dbReference type="SAM" id="MobiDB-lite"/>
    </source>
</evidence>
<evidence type="ECO:0000259" key="7">
    <source>
        <dbReference type="Pfam" id="PF00082"/>
    </source>
</evidence>
<dbReference type="SUPFAM" id="SSF52743">
    <property type="entry name" value="Subtilisin-like"/>
    <property type="match status" value="1"/>
</dbReference>
<protein>
    <submittedName>
        <fullName evidence="10">PA domain-containing protein</fullName>
    </submittedName>
</protein>
<evidence type="ECO:0000259" key="9">
    <source>
        <dbReference type="Pfam" id="PF17766"/>
    </source>
</evidence>
<dbReference type="Pfam" id="PF00082">
    <property type="entry name" value="Peptidase_S8"/>
    <property type="match status" value="1"/>
</dbReference>
<dbReference type="GO" id="GO:0006508">
    <property type="term" value="P:proteolysis"/>
    <property type="evidence" value="ECO:0007669"/>
    <property type="project" value="UniProtKB-KW"/>
</dbReference>
<evidence type="ECO:0000256" key="3">
    <source>
        <dbReference type="ARBA" id="ARBA00022825"/>
    </source>
</evidence>
<feature type="domain" description="Subtilisin-like protease fibronectin type-III" evidence="9">
    <location>
        <begin position="691"/>
        <end position="772"/>
    </location>
</feature>
<feature type="active site" description="Charge relay system" evidence="4 5">
    <location>
        <position position="249"/>
    </location>
</feature>
<evidence type="ECO:0000256" key="4">
    <source>
        <dbReference type="PIRSR" id="PIRSR615500-1"/>
    </source>
</evidence>
<dbReference type="PANTHER" id="PTHR10795">
    <property type="entry name" value="PROPROTEIN CONVERTASE SUBTILISIN/KEXIN"/>
    <property type="match status" value="1"/>
</dbReference>
<keyword evidence="2 5" id="KW-0378">Hydrolase</keyword>
<feature type="active site" description="Charge relay system" evidence="4 5">
    <location>
        <position position="198"/>
    </location>
</feature>
<dbReference type="InterPro" id="IPR046450">
    <property type="entry name" value="PA_dom_sf"/>
</dbReference>
<dbReference type="InterPro" id="IPR003137">
    <property type="entry name" value="PA_domain"/>
</dbReference>
<dbReference type="PROSITE" id="PS51892">
    <property type="entry name" value="SUBTILASE"/>
    <property type="match status" value="1"/>
</dbReference>
<keyword evidence="11" id="KW-1185">Reference proteome</keyword>
<dbReference type="EMBL" id="SLWQ01000010">
    <property type="protein sequence ID" value="TCO37216.1"/>
    <property type="molecule type" value="Genomic_DNA"/>
</dbReference>